<protein>
    <submittedName>
        <fullName evidence="2">Uncharacterized protein</fullName>
    </submittedName>
</protein>
<reference evidence="3" key="1">
    <citation type="journal article" date="2013" name="Proc. Natl. Acad. Sci. U.S.A.">
        <title>Improving the coverage of the cyanobacterial phylum using diversity-driven genome sequencing.</title>
        <authorList>
            <person name="Shih P.M."/>
            <person name="Wu D."/>
            <person name="Latifi A."/>
            <person name="Axen S.D."/>
            <person name="Fewer D.P."/>
            <person name="Talla E."/>
            <person name="Calteau A."/>
            <person name="Cai F."/>
            <person name="Tandeau de Marsac N."/>
            <person name="Rippka R."/>
            <person name="Herdman M."/>
            <person name="Sivonen K."/>
            <person name="Coursin T."/>
            <person name="Laurent T."/>
            <person name="Goodwin L."/>
            <person name="Nolan M."/>
            <person name="Davenport K.W."/>
            <person name="Han C.S."/>
            <person name="Rubin E.M."/>
            <person name="Eisen J.A."/>
            <person name="Woyke T."/>
            <person name="Gugger M."/>
            <person name="Kerfeld C.A."/>
        </authorList>
    </citation>
    <scope>NUCLEOTIDE SEQUENCE [LARGE SCALE GENOMIC DNA]</scope>
    <source>
        <strain evidence="3">ATCC 29140 / PCC 7202</strain>
    </source>
</reference>
<dbReference type="eggNOG" id="COG4783">
    <property type="taxonomic scope" value="Bacteria"/>
</dbReference>
<feature type="coiled-coil region" evidence="1">
    <location>
        <begin position="41"/>
        <end position="106"/>
    </location>
</feature>
<dbReference type="BioCyc" id="CSTA292563:G1353-1068-MONOMER"/>
<organism evidence="2 3">
    <name type="scientific">Cyanobacterium stanieri (strain ATCC 29140 / PCC 7202)</name>
    <dbReference type="NCBI Taxonomy" id="292563"/>
    <lineage>
        <taxon>Bacteria</taxon>
        <taxon>Bacillati</taxon>
        <taxon>Cyanobacteriota</taxon>
        <taxon>Cyanophyceae</taxon>
        <taxon>Oscillatoriophycideae</taxon>
        <taxon>Chroococcales</taxon>
        <taxon>Geminocystaceae</taxon>
        <taxon>Cyanobacterium</taxon>
    </lineage>
</organism>
<dbReference type="EMBL" id="CP003940">
    <property type="protein sequence ID" value="AFZ47027.1"/>
    <property type="molecule type" value="Genomic_DNA"/>
</dbReference>
<dbReference type="InterPro" id="IPR011990">
    <property type="entry name" value="TPR-like_helical_dom_sf"/>
</dbReference>
<gene>
    <name evidence="2" type="ordered locus">Cyast_1058</name>
</gene>
<dbReference type="HOGENOM" id="CLU_749331_0_0_3"/>
<keyword evidence="1" id="KW-0175">Coiled coil</keyword>
<dbReference type="AlphaFoldDB" id="K9YKN3"/>
<dbReference type="KEGG" id="csn:Cyast_1058"/>
<keyword evidence="3" id="KW-1185">Reference proteome</keyword>
<dbReference type="Proteomes" id="UP000010483">
    <property type="component" value="Chromosome"/>
</dbReference>
<evidence type="ECO:0000313" key="3">
    <source>
        <dbReference type="Proteomes" id="UP000010483"/>
    </source>
</evidence>
<name>K9YKN3_CYASC</name>
<dbReference type="STRING" id="292563.Cyast_1058"/>
<accession>K9YKN3</accession>
<dbReference type="SUPFAM" id="SSF48452">
    <property type="entry name" value="TPR-like"/>
    <property type="match status" value="1"/>
</dbReference>
<evidence type="ECO:0000256" key="1">
    <source>
        <dbReference type="SAM" id="Coils"/>
    </source>
</evidence>
<evidence type="ECO:0000313" key="2">
    <source>
        <dbReference type="EMBL" id="AFZ47027.1"/>
    </source>
</evidence>
<sequence length="363" mass="43087">MIEQIAIAIKNKDYEKAKKIIDQLPLEDDNFLWKNYYYGLLAEKQNNLEEAEKKYRQVIKDSIFPNPQITKNIRDGLERIKLIKKAEQKEIKKQKQKTLIEFQQKENSQDLAVLVIKPTTIEQKNNIAKQFAEIINLDSYTAKLQIPTRNLRLYQTGNYGELQYYQQEFKQLNLSTICHSIKEINQVIVYQVKYIKNDEEKITLLCNDKNSKEKEIILNTQEITNKINAIVPIFELTVHTNNKRKLTRKKETLDYLNFCDLHLKNTKTIIRFNDHIYQFNQGISIFNQDKTNRNKWLTLLRFLNDRIDQVSIHNDFTPFAEGAIQFPEMLKQITSNINIFRKQETLWDEAFQLYSALILLDSL</sequence>
<proteinExistence type="predicted"/>